<dbReference type="AlphaFoldDB" id="A0AAD7SWE1"/>
<dbReference type="InterPro" id="IPR036179">
    <property type="entry name" value="Ig-like_dom_sf"/>
</dbReference>
<dbReference type="PANTHER" id="PTHR21462:SF2">
    <property type="entry name" value="CELL SURFACE GLYCOPROTEIN CD200 RECEPTOR 2"/>
    <property type="match status" value="1"/>
</dbReference>
<evidence type="ECO:0000256" key="2">
    <source>
        <dbReference type="ARBA" id="ARBA00022692"/>
    </source>
</evidence>
<dbReference type="PANTHER" id="PTHR21462">
    <property type="entry name" value="CELL SURFACE GLYCOPROTEIN OX2 RECEPTOR PRECURSOR"/>
    <property type="match status" value="1"/>
</dbReference>
<evidence type="ECO:0000313" key="9">
    <source>
        <dbReference type="EMBL" id="KAJ8409945.1"/>
    </source>
</evidence>
<gene>
    <name evidence="9" type="ORF">AAFF_G00209860</name>
</gene>
<dbReference type="Proteomes" id="UP001221898">
    <property type="component" value="Unassembled WGS sequence"/>
</dbReference>
<reference evidence="9" key="1">
    <citation type="journal article" date="2023" name="Science">
        <title>Genome structures resolve the early diversification of teleost fishes.</title>
        <authorList>
            <person name="Parey E."/>
            <person name="Louis A."/>
            <person name="Montfort J."/>
            <person name="Bouchez O."/>
            <person name="Roques C."/>
            <person name="Iampietro C."/>
            <person name="Lluch J."/>
            <person name="Castinel A."/>
            <person name="Donnadieu C."/>
            <person name="Desvignes T."/>
            <person name="Floi Bucao C."/>
            <person name="Jouanno E."/>
            <person name="Wen M."/>
            <person name="Mejri S."/>
            <person name="Dirks R."/>
            <person name="Jansen H."/>
            <person name="Henkel C."/>
            <person name="Chen W.J."/>
            <person name="Zahm M."/>
            <person name="Cabau C."/>
            <person name="Klopp C."/>
            <person name="Thompson A.W."/>
            <person name="Robinson-Rechavi M."/>
            <person name="Braasch I."/>
            <person name="Lecointre G."/>
            <person name="Bobe J."/>
            <person name="Postlethwait J.H."/>
            <person name="Berthelot C."/>
            <person name="Roest Crollius H."/>
            <person name="Guiguen Y."/>
        </authorList>
    </citation>
    <scope>NUCLEOTIDE SEQUENCE</scope>
    <source>
        <strain evidence="9">NC1722</strain>
    </source>
</reference>
<evidence type="ECO:0000256" key="6">
    <source>
        <dbReference type="ARBA" id="ARBA00023180"/>
    </source>
</evidence>
<evidence type="ECO:0000256" key="7">
    <source>
        <dbReference type="SAM" id="SignalP"/>
    </source>
</evidence>
<keyword evidence="7" id="KW-0732">Signal</keyword>
<dbReference type="GO" id="GO:0150077">
    <property type="term" value="P:regulation of neuroinflammatory response"/>
    <property type="evidence" value="ECO:0007669"/>
    <property type="project" value="InterPro"/>
</dbReference>
<dbReference type="GO" id="GO:0038023">
    <property type="term" value="F:signaling receptor activity"/>
    <property type="evidence" value="ECO:0007669"/>
    <property type="project" value="InterPro"/>
</dbReference>
<feature type="domain" description="Immunoglobulin" evidence="8">
    <location>
        <begin position="25"/>
        <end position="126"/>
    </location>
</feature>
<dbReference type="InterPro" id="IPR013106">
    <property type="entry name" value="Ig_V-set"/>
</dbReference>
<dbReference type="InterPro" id="IPR013783">
    <property type="entry name" value="Ig-like_fold"/>
</dbReference>
<keyword evidence="5" id="KW-1015">Disulfide bond</keyword>
<accession>A0AAD7SWE1</accession>
<evidence type="ECO:0000256" key="1">
    <source>
        <dbReference type="ARBA" id="ARBA00004167"/>
    </source>
</evidence>
<dbReference type="Pfam" id="PF07686">
    <property type="entry name" value="V-set"/>
    <property type="match status" value="1"/>
</dbReference>
<comment type="caution">
    <text evidence="9">The sequence shown here is derived from an EMBL/GenBank/DDBJ whole genome shotgun (WGS) entry which is preliminary data.</text>
</comment>
<dbReference type="SMART" id="SM00409">
    <property type="entry name" value="IG"/>
    <property type="match status" value="1"/>
</dbReference>
<dbReference type="EMBL" id="JAINUG010000028">
    <property type="protein sequence ID" value="KAJ8409945.1"/>
    <property type="molecule type" value="Genomic_DNA"/>
</dbReference>
<sequence>MTAPSYLCSLCILSYLTVAALSTIHREVTVTLCSSVDIQCSDKPWNMTISVIWSVVPRKGERCTIGSATGSRFVDTCQDGKTQRNTNGGVPYLHIPHIGFKDEGIYTCNAKFKKGSFRINTSISIKEKEENTVVTCYGTSSLEPYLPATSVAPLSTQMFCIKEVKSGT</sequence>
<keyword evidence="10" id="KW-1185">Reference proteome</keyword>
<comment type="subcellular location">
    <subcellularLocation>
        <location evidence="1">Membrane</location>
        <topology evidence="1">Single-pass membrane protein</topology>
    </subcellularLocation>
</comment>
<dbReference type="InterPro" id="IPR003599">
    <property type="entry name" value="Ig_sub"/>
</dbReference>
<organism evidence="9 10">
    <name type="scientific">Aldrovandia affinis</name>
    <dbReference type="NCBI Taxonomy" id="143900"/>
    <lineage>
        <taxon>Eukaryota</taxon>
        <taxon>Metazoa</taxon>
        <taxon>Chordata</taxon>
        <taxon>Craniata</taxon>
        <taxon>Vertebrata</taxon>
        <taxon>Euteleostomi</taxon>
        <taxon>Actinopterygii</taxon>
        <taxon>Neopterygii</taxon>
        <taxon>Teleostei</taxon>
        <taxon>Notacanthiformes</taxon>
        <taxon>Halosauridae</taxon>
        <taxon>Aldrovandia</taxon>
    </lineage>
</organism>
<evidence type="ECO:0000256" key="4">
    <source>
        <dbReference type="ARBA" id="ARBA00023136"/>
    </source>
</evidence>
<keyword evidence="6" id="KW-0325">Glycoprotein</keyword>
<name>A0AAD7SWE1_9TELE</name>
<evidence type="ECO:0000313" key="10">
    <source>
        <dbReference type="Proteomes" id="UP001221898"/>
    </source>
</evidence>
<dbReference type="InterPro" id="IPR040012">
    <property type="entry name" value="CD200R"/>
</dbReference>
<dbReference type="Gene3D" id="2.60.40.10">
    <property type="entry name" value="Immunoglobulins"/>
    <property type="match status" value="1"/>
</dbReference>
<keyword evidence="2" id="KW-0812">Transmembrane</keyword>
<evidence type="ECO:0000256" key="3">
    <source>
        <dbReference type="ARBA" id="ARBA00022989"/>
    </source>
</evidence>
<keyword evidence="4" id="KW-0472">Membrane</keyword>
<feature type="chain" id="PRO_5042232429" description="Immunoglobulin domain-containing protein" evidence="7">
    <location>
        <begin position="23"/>
        <end position="168"/>
    </location>
</feature>
<dbReference type="GO" id="GO:0016020">
    <property type="term" value="C:membrane"/>
    <property type="evidence" value="ECO:0007669"/>
    <property type="project" value="UniProtKB-SubCell"/>
</dbReference>
<evidence type="ECO:0000259" key="8">
    <source>
        <dbReference type="SMART" id="SM00409"/>
    </source>
</evidence>
<proteinExistence type="predicted"/>
<dbReference type="SUPFAM" id="SSF48726">
    <property type="entry name" value="Immunoglobulin"/>
    <property type="match status" value="1"/>
</dbReference>
<keyword evidence="3" id="KW-1133">Transmembrane helix</keyword>
<protein>
    <recommendedName>
        <fullName evidence="8">Immunoglobulin domain-containing protein</fullName>
    </recommendedName>
</protein>
<feature type="signal peptide" evidence="7">
    <location>
        <begin position="1"/>
        <end position="22"/>
    </location>
</feature>
<evidence type="ECO:0000256" key="5">
    <source>
        <dbReference type="ARBA" id="ARBA00023157"/>
    </source>
</evidence>